<proteinExistence type="predicted"/>
<evidence type="ECO:0000313" key="2">
    <source>
        <dbReference type="Proteomes" id="UP000237000"/>
    </source>
</evidence>
<sequence>MGKLWFDALDDSSYEITLIDPPSQRLVIGPPELENDRSCMAADLRSHGIQLNDNLPFNVSWSNAVVAMNCSSEVLQWSWNCSMKSPCHDYIVLMKFELEYTGCPAPSGFFAIPGNEVRILCQVNHRSVVRLLGTAALSLISSLS</sequence>
<dbReference type="AlphaFoldDB" id="A0A2P5EZ47"/>
<dbReference type="InParanoid" id="A0A2P5EZ47"/>
<comment type="caution">
    <text evidence="1">The sequence shown here is derived from an EMBL/GenBank/DDBJ whole genome shotgun (WGS) entry which is preliminary data.</text>
</comment>
<organism evidence="1 2">
    <name type="scientific">Trema orientale</name>
    <name type="common">Charcoal tree</name>
    <name type="synonym">Celtis orientalis</name>
    <dbReference type="NCBI Taxonomy" id="63057"/>
    <lineage>
        <taxon>Eukaryota</taxon>
        <taxon>Viridiplantae</taxon>
        <taxon>Streptophyta</taxon>
        <taxon>Embryophyta</taxon>
        <taxon>Tracheophyta</taxon>
        <taxon>Spermatophyta</taxon>
        <taxon>Magnoliopsida</taxon>
        <taxon>eudicotyledons</taxon>
        <taxon>Gunneridae</taxon>
        <taxon>Pentapetalae</taxon>
        <taxon>rosids</taxon>
        <taxon>fabids</taxon>
        <taxon>Rosales</taxon>
        <taxon>Cannabaceae</taxon>
        <taxon>Trema</taxon>
    </lineage>
</organism>
<name>A0A2P5EZ47_TREOI</name>
<reference evidence="2" key="1">
    <citation type="submission" date="2016-06" db="EMBL/GenBank/DDBJ databases">
        <title>Parallel loss of symbiosis genes in relatives of nitrogen-fixing non-legume Parasponia.</title>
        <authorList>
            <person name="Van Velzen R."/>
            <person name="Holmer R."/>
            <person name="Bu F."/>
            <person name="Rutten L."/>
            <person name="Van Zeijl A."/>
            <person name="Liu W."/>
            <person name="Santuari L."/>
            <person name="Cao Q."/>
            <person name="Sharma T."/>
            <person name="Shen D."/>
            <person name="Roswanjaya Y."/>
            <person name="Wardhani T."/>
            <person name="Kalhor M.S."/>
            <person name="Jansen J."/>
            <person name="Van den Hoogen J."/>
            <person name="Gungor B."/>
            <person name="Hartog M."/>
            <person name="Hontelez J."/>
            <person name="Verver J."/>
            <person name="Yang W.-C."/>
            <person name="Schijlen E."/>
            <person name="Repin R."/>
            <person name="Schilthuizen M."/>
            <person name="Schranz E."/>
            <person name="Heidstra R."/>
            <person name="Miyata K."/>
            <person name="Fedorova E."/>
            <person name="Kohlen W."/>
            <person name="Bisseling T."/>
            <person name="Smit S."/>
            <person name="Geurts R."/>
        </authorList>
    </citation>
    <scope>NUCLEOTIDE SEQUENCE [LARGE SCALE GENOMIC DNA]</scope>
    <source>
        <strain evidence="2">cv. RG33-2</strain>
    </source>
</reference>
<dbReference type="STRING" id="63057.A0A2P5EZ47"/>
<accession>A0A2P5EZ47</accession>
<dbReference type="EMBL" id="JXTC01000080">
    <property type="protein sequence ID" value="PON90811.1"/>
    <property type="molecule type" value="Genomic_DNA"/>
</dbReference>
<protein>
    <submittedName>
        <fullName evidence="1">Uncharacterized protein</fullName>
    </submittedName>
</protein>
<dbReference type="Proteomes" id="UP000237000">
    <property type="component" value="Unassembled WGS sequence"/>
</dbReference>
<evidence type="ECO:0000313" key="1">
    <source>
        <dbReference type="EMBL" id="PON90811.1"/>
    </source>
</evidence>
<gene>
    <name evidence="1" type="ORF">TorRG33x02_134490</name>
</gene>
<keyword evidence="2" id="KW-1185">Reference proteome</keyword>